<organism evidence="1">
    <name type="scientific">Candidatus Methanofastidiosum methylothiophilum</name>
    <dbReference type="NCBI Taxonomy" id="1705564"/>
    <lineage>
        <taxon>Archaea</taxon>
        <taxon>Methanobacteriati</taxon>
        <taxon>Methanobacteriota</taxon>
        <taxon>Stenosarchaea group</taxon>
        <taxon>Candidatus Methanofastidiosia</taxon>
        <taxon>Candidatus Methanofastidiosales</taxon>
        <taxon>Candidatus Methanofastidiosaceae</taxon>
        <taxon>Candidatus Methanofastidiosum</taxon>
    </lineage>
</organism>
<proteinExistence type="predicted"/>
<reference evidence="1" key="1">
    <citation type="journal article" date="2016" name="ISME J.">
        <title>Chasing the elusive Euryarchaeota class WSA2: genomes reveal a uniquely fastidious methyl-reducing methanogen.</title>
        <authorList>
            <person name="Nobu M.K."/>
            <person name="Narihiro T."/>
            <person name="Kuroda K."/>
            <person name="Mei R."/>
            <person name="Liu W.T."/>
        </authorList>
    </citation>
    <scope>NUCLEOTIDE SEQUENCE [LARGE SCALE GENOMIC DNA]</scope>
    <source>
        <strain evidence="1">ADurb1213_Bin02801</strain>
    </source>
</reference>
<sequence length="72" mass="8121">MYTIALSTNRLLQFETFPDGERFLLSDVEGNPITQYIFKKVLSVYIEFPLTVMDINGTVGILDTNSGQFNPS</sequence>
<dbReference type="AlphaFoldDB" id="A0A150JKD0"/>
<dbReference type="EMBL" id="LNJE01000010">
    <property type="protein sequence ID" value="KYC57709.1"/>
    <property type="molecule type" value="Genomic_DNA"/>
</dbReference>
<accession>A0A150JKD0</accession>
<name>A0A150JKD0_9EURY</name>
<gene>
    <name evidence="1" type="ORF">APG09_00954</name>
</gene>
<evidence type="ECO:0000313" key="1">
    <source>
        <dbReference type="EMBL" id="KYC57709.1"/>
    </source>
</evidence>
<protein>
    <submittedName>
        <fullName evidence="1">Uncharacterized protein</fullName>
    </submittedName>
</protein>
<comment type="caution">
    <text evidence="1">The sequence shown here is derived from an EMBL/GenBank/DDBJ whole genome shotgun (WGS) entry which is preliminary data.</text>
</comment>